<feature type="domain" description="Flagellar motor switch protein FliN-like C-terminal" evidence="1">
    <location>
        <begin position="49"/>
        <end position="111"/>
    </location>
</feature>
<dbReference type="AlphaFoldDB" id="A0A378I410"/>
<name>A0A378I410_9GAMM</name>
<dbReference type="Proteomes" id="UP000254968">
    <property type="component" value="Unassembled WGS sequence"/>
</dbReference>
<dbReference type="EMBL" id="UGNV01000001">
    <property type="protein sequence ID" value="STX29490.1"/>
    <property type="molecule type" value="Genomic_DNA"/>
</dbReference>
<evidence type="ECO:0000313" key="2">
    <source>
        <dbReference type="EMBL" id="STX29490.1"/>
    </source>
</evidence>
<keyword evidence="2" id="KW-0282">Flagellum</keyword>
<reference evidence="2 3" key="1">
    <citation type="submission" date="2018-06" db="EMBL/GenBank/DDBJ databases">
        <authorList>
            <consortium name="Pathogen Informatics"/>
            <person name="Doyle S."/>
        </authorList>
    </citation>
    <scope>NUCLEOTIDE SEQUENCE [LARGE SCALE GENOMIC DNA]</scope>
    <source>
        <strain evidence="2 3">NCTC13315</strain>
    </source>
</reference>
<dbReference type="SUPFAM" id="SSF101801">
    <property type="entry name" value="Surface presentation of antigens (SPOA)"/>
    <property type="match status" value="1"/>
</dbReference>
<evidence type="ECO:0000259" key="1">
    <source>
        <dbReference type="Pfam" id="PF01052"/>
    </source>
</evidence>
<dbReference type="InterPro" id="IPR036429">
    <property type="entry name" value="SpoA-like_sf"/>
</dbReference>
<keyword evidence="2" id="KW-0966">Cell projection</keyword>
<protein>
    <submittedName>
        <fullName evidence="2">Flagellar protein</fullName>
    </submittedName>
</protein>
<keyword evidence="3" id="KW-1185">Reference proteome</keyword>
<sequence>MPRKGILTQEEIDALLRISTIDNFASLENKAPVITEKSNISREHLAITTLMIRSLLATKITTLEEFLNWQVGHFLPLSVSTVTVDLAKTPIFTATIDRHVDKRALKLIDKIDYAQKKKKEEL</sequence>
<proteinExistence type="predicted"/>
<dbReference type="OrthoDB" id="9806941at2"/>
<evidence type="ECO:0000313" key="3">
    <source>
        <dbReference type="Proteomes" id="UP000254968"/>
    </source>
</evidence>
<dbReference type="InterPro" id="IPR001543">
    <property type="entry name" value="FliN-like_C"/>
</dbReference>
<accession>A0A378I410</accession>
<dbReference type="RefSeq" id="WP_115303157.1">
    <property type="nucleotide sequence ID" value="NZ_CAAAHO010000002.1"/>
</dbReference>
<gene>
    <name evidence="2" type="ORF">NCTC13315_02033</name>
</gene>
<dbReference type="Pfam" id="PF01052">
    <property type="entry name" value="FliMN_C"/>
    <property type="match status" value="1"/>
</dbReference>
<keyword evidence="2" id="KW-0969">Cilium</keyword>
<organism evidence="2 3">
    <name type="scientific">Legionella beliardensis</name>
    <dbReference type="NCBI Taxonomy" id="91822"/>
    <lineage>
        <taxon>Bacteria</taxon>
        <taxon>Pseudomonadati</taxon>
        <taxon>Pseudomonadota</taxon>
        <taxon>Gammaproteobacteria</taxon>
        <taxon>Legionellales</taxon>
        <taxon>Legionellaceae</taxon>
        <taxon>Legionella</taxon>
    </lineage>
</organism>